<name>A0A5J9T533_9POAL</name>
<proteinExistence type="predicted"/>
<evidence type="ECO:0000313" key="2">
    <source>
        <dbReference type="EMBL" id="TVU06480.1"/>
    </source>
</evidence>
<feature type="non-terminal residue" evidence="2">
    <location>
        <position position="1"/>
    </location>
</feature>
<dbReference type="EMBL" id="RWGY01000051">
    <property type="protein sequence ID" value="TVU06480.1"/>
    <property type="molecule type" value="Genomic_DNA"/>
</dbReference>
<dbReference type="Gramene" id="TVU06480">
    <property type="protein sequence ID" value="TVU06480"/>
    <property type="gene ID" value="EJB05_49698"/>
</dbReference>
<protein>
    <submittedName>
        <fullName evidence="2">Uncharacterized protein</fullName>
    </submittedName>
</protein>
<sequence length="87" mass="9258">LSSEVYLGSGESRGRPEYTAPQQPRGQQATASSSARAYGLVTPAPPINGDAQAPNMYQQTPYRHVQASQSASNNRNVKAIGLSSSYM</sequence>
<organism evidence="2 3">
    <name type="scientific">Eragrostis curvula</name>
    <name type="common">weeping love grass</name>
    <dbReference type="NCBI Taxonomy" id="38414"/>
    <lineage>
        <taxon>Eukaryota</taxon>
        <taxon>Viridiplantae</taxon>
        <taxon>Streptophyta</taxon>
        <taxon>Embryophyta</taxon>
        <taxon>Tracheophyta</taxon>
        <taxon>Spermatophyta</taxon>
        <taxon>Magnoliopsida</taxon>
        <taxon>Liliopsida</taxon>
        <taxon>Poales</taxon>
        <taxon>Poaceae</taxon>
        <taxon>PACMAD clade</taxon>
        <taxon>Chloridoideae</taxon>
        <taxon>Eragrostideae</taxon>
        <taxon>Eragrostidinae</taxon>
        <taxon>Eragrostis</taxon>
    </lineage>
</organism>
<gene>
    <name evidence="2" type="ORF">EJB05_49698</name>
</gene>
<accession>A0A5J9T533</accession>
<evidence type="ECO:0000256" key="1">
    <source>
        <dbReference type="SAM" id="MobiDB-lite"/>
    </source>
</evidence>
<feature type="compositionally biased region" description="Polar residues" evidence="1">
    <location>
        <begin position="55"/>
        <end position="87"/>
    </location>
</feature>
<keyword evidence="3" id="KW-1185">Reference proteome</keyword>
<comment type="caution">
    <text evidence="2">The sequence shown here is derived from an EMBL/GenBank/DDBJ whole genome shotgun (WGS) entry which is preliminary data.</text>
</comment>
<feature type="region of interest" description="Disordered" evidence="1">
    <location>
        <begin position="1"/>
        <end position="87"/>
    </location>
</feature>
<dbReference type="AlphaFoldDB" id="A0A5J9T533"/>
<feature type="compositionally biased region" description="Polar residues" evidence="1">
    <location>
        <begin position="20"/>
        <end position="35"/>
    </location>
</feature>
<dbReference type="Proteomes" id="UP000324897">
    <property type="component" value="Unassembled WGS sequence"/>
</dbReference>
<evidence type="ECO:0000313" key="3">
    <source>
        <dbReference type="Proteomes" id="UP000324897"/>
    </source>
</evidence>
<reference evidence="2 3" key="1">
    <citation type="journal article" date="2019" name="Sci. Rep.">
        <title>A high-quality genome of Eragrostis curvula grass provides insights into Poaceae evolution and supports new strategies to enhance forage quality.</title>
        <authorList>
            <person name="Carballo J."/>
            <person name="Santos B.A.C.M."/>
            <person name="Zappacosta D."/>
            <person name="Garbus I."/>
            <person name="Selva J.P."/>
            <person name="Gallo C.A."/>
            <person name="Diaz A."/>
            <person name="Albertini E."/>
            <person name="Caccamo M."/>
            <person name="Echenique V."/>
        </authorList>
    </citation>
    <scope>NUCLEOTIDE SEQUENCE [LARGE SCALE GENOMIC DNA]</scope>
    <source>
        <strain evidence="3">cv. Victoria</strain>
        <tissue evidence="2">Leaf</tissue>
    </source>
</reference>